<dbReference type="SMART" id="SM01007">
    <property type="entry name" value="Aldolase_II"/>
    <property type="match status" value="1"/>
</dbReference>
<comment type="caution">
    <text evidence="4">The sequence shown here is derived from an EMBL/GenBank/DDBJ whole genome shotgun (WGS) entry which is preliminary data.</text>
</comment>
<evidence type="ECO:0000256" key="1">
    <source>
        <dbReference type="ARBA" id="ARBA00022723"/>
    </source>
</evidence>
<sequence length="397" mass="41439">MKTLVDKYAGKISASGLAPATGEGAPLVGGLDAALAWSRESEHIPELAPLFDFLAINSLAWCRPAGSYAHAVGYLAAEALRTGSASISPRDSETRTFLHDIPVVPAGDTAQLAAALGQRKGVILHDPERGPALAAVGSVSPEQCFVTVSSIAFACFVAFFGRALELTRDGGMDDAFRRSFDAAVAALPPMEAAPPELMAGPFTDEETVRRAMDQAGKALVERRLVDSFFGNISCRLGNTLFISQTGAPLDELPGLIDPVPLDGSTCAGLTASSECTAHTAAIEASGAQTLLHGHPRFAVILSLFCDERATCPEADRCHVACRVKRDIGGAPVVPGEVGTGPTGLSRTLPPALVQAGAAVALGHGVFTLGQTDFRQAFARLEYVERTARANFFDILGV</sequence>
<dbReference type="GO" id="GO:0016832">
    <property type="term" value="F:aldehyde-lyase activity"/>
    <property type="evidence" value="ECO:0007669"/>
    <property type="project" value="TreeGrafter"/>
</dbReference>
<evidence type="ECO:0000313" key="4">
    <source>
        <dbReference type="EMBL" id="TVM33706.1"/>
    </source>
</evidence>
<evidence type="ECO:0000256" key="2">
    <source>
        <dbReference type="ARBA" id="ARBA00023239"/>
    </source>
</evidence>
<dbReference type="GO" id="GO:0019323">
    <property type="term" value="P:pentose catabolic process"/>
    <property type="evidence" value="ECO:0007669"/>
    <property type="project" value="TreeGrafter"/>
</dbReference>
<keyword evidence="1" id="KW-0479">Metal-binding</keyword>
<dbReference type="AlphaFoldDB" id="A0A6P1ZJD7"/>
<protein>
    <submittedName>
        <fullName evidence="4">rRNA adenine dimethylase</fullName>
    </submittedName>
</protein>
<dbReference type="GO" id="GO:0046872">
    <property type="term" value="F:metal ion binding"/>
    <property type="evidence" value="ECO:0007669"/>
    <property type="project" value="UniProtKB-KW"/>
</dbReference>
<proteinExistence type="predicted"/>
<gene>
    <name evidence="4" type="ORF">DQK91_10800</name>
</gene>
<dbReference type="GO" id="GO:0005829">
    <property type="term" value="C:cytosol"/>
    <property type="evidence" value="ECO:0007669"/>
    <property type="project" value="TreeGrafter"/>
</dbReference>
<dbReference type="InterPro" id="IPR050197">
    <property type="entry name" value="Aldolase_class_II_sugar_metab"/>
</dbReference>
<dbReference type="Gene3D" id="3.40.225.10">
    <property type="entry name" value="Class II aldolase/adducin N-terminal domain"/>
    <property type="match status" value="1"/>
</dbReference>
<feature type="domain" description="Class II aldolase/adducin N-terminal" evidence="3">
    <location>
        <begin position="210"/>
        <end position="391"/>
    </location>
</feature>
<keyword evidence="4" id="KW-0808">Transferase</keyword>
<dbReference type="PANTHER" id="PTHR22789:SF0">
    <property type="entry name" value="3-OXO-TETRONATE 4-PHOSPHATE DECARBOXYLASE-RELATED"/>
    <property type="match status" value="1"/>
</dbReference>
<dbReference type="InterPro" id="IPR036409">
    <property type="entry name" value="Aldolase_II/adducin_N_sf"/>
</dbReference>
<name>A0A6P1ZJD7_9BACT</name>
<dbReference type="EMBL" id="QMIF01000006">
    <property type="protein sequence ID" value="TVM33706.1"/>
    <property type="molecule type" value="Genomic_DNA"/>
</dbReference>
<dbReference type="RefSeq" id="WP_144305372.1">
    <property type="nucleotide sequence ID" value="NZ_QMIF01000006.1"/>
</dbReference>
<keyword evidence="4" id="KW-0489">Methyltransferase</keyword>
<keyword evidence="2" id="KW-0456">Lyase</keyword>
<dbReference type="SUPFAM" id="SSF53639">
    <property type="entry name" value="AraD/HMP-PK domain-like"/>
    <property type="match status" value="1"/>
</dbReference>
<evidence type="ECO:0000259" key="3">
    <source>
        <dbReference type="SMART" id="SM01007"/>
    </source>
</evidence>
<dbReference type="InterPro" id="IPR001303">
    <property type="entry name" value="Aldolase_II/adducin_N"/>
</dbReference>
<dbReference type="OrthoDB" id="5392660at2"/>
<dbReference type="GO" id="GO:0008168">
    <property type="term" value="F:methyltransferase activity"/>
    <property type="evidence" value="ECO:0007669"/>
    <property type="project" value="UniProtKB-KW"/>
</dbReference>
<dbReference type="Pfam" id="PF00596">
    <property type="entry name" value="Aldolase_II"/>
    <property type="match status" value="1"/>
</dbReference>
<reference evidence="4 5" key="1">
    <citation type="submission" date="2018-06" db="EMBL/GenBank/DDBJ databases">
        <title>Complete genome of Desulfovibrio marinus P48SEP.</title>
        <authorList>
            <person name="Crispim J.S."/>
            <person name="Vidigal P.M.P."/>
            <person name="Silva L.C.F."/>
            <person name="Araujo L.C."/>
            <person name="Laguardia C.N."/>
            <person name="Dias R.S."/>
            <person name="Sousa M.P."/>
            <person name="Paula S.O."/>
            <person name="Silva C."/>
        </authorList>
    </citation>
    <scope>NUCLEOTIDE SEQUENCE [LARGE SCALE GENOMIC DNA]</scope>
    <source>
        <strain evidence="4 5">P48SEP</strain>
    </source>
</reference>
<organism evidence="4 5">
    <name type="scientific">Oceanidesulfovibrio marinus</name>
    <dbReference type="NCBI Taxonomy" id="370038"/>
    <lineage>
        <taxon>Bacteria</taxon>
        <taxon>Pseudomonadati</taxon>
        <taxon>Thermodesulfobacteriota</taxon>
        <taxon>Desulfovibrionia</taxon>
        <taxon>Desulfovibrionales</taxon>
        <taxon>Desulfovibrionaceae</taxon>
        <taxon>Oceanidesulfovibrio</taxon>
    </lineage>
</organism>
<accession>A0A6P1ZJD7</accession>
<evidence type="ECO:0000313" key="5">
    <source>
        <dbReference type="Proteomes" id="UP000434052"/>
    </source>
</evidence>
<dbReference type="GO" id="GO:0032259">
    <property type="term" value="P:methylation"/>
    <property type="evidence" value="ECO:0007669"/>
    <property type="project" value="UniProtKB-KW"/>
</dbReference>
<dbReference type="Proteomes" id="UP000434052">
    <property type="component" value="Unassembled WGS sequence"/>
</dbReference>
<dbReference type="PANTHER" id="PTHR22789">
    <property type="entry name" value="FUCULOSE PHOSPHATE ALDOLASE"/>
    <property type="match status" value="1"/>
</dbReference>